<evidence type="ECO:0000313" key="1">
    <source>
        <dbReference type="EMBL" id="QSS58193.1"/>
    </source>
</evidence>
<gene>
    <name evidence="1" type="ORF">I7I51_07616</name>
</gene>
<name>A0A8A1M074_AJECA</name>
<dbReference type="VEuPathDB" id="FungiDB:I7I51_07616"/>
<organism evidence="1 2">
    <name type="scientific">Ajellomyces capsulatus</name>
    <name type="common">Darling's disease fungus</name>
    <name type="synonym">Histoplasma capsulatum</name>
    <dbReference type="NCBI Taxonomy" id="5037"/>
    <lineage>
        <taxon>Eukaryota</taxon>
        <taxon>Fungi</taxon>
        <taxon>Dikarya</taxon>
        <taxon>Ascomycota</taxon>
        <taxon>Pezizomycotina</taxon>
        <taxon>Eurotiomycetes</taxon>
        <taxon>Eurotiomycetidae</taxon>
        <taxon>Onygenales</taxon>
        <taxon>Ajellomycetaceae</taxon>
        <taxon>Histoplasma</taxon>
    </lineage>
</organism>
<sequence length="120" mass="14308">MQSPNLSFFIQPLSVRRLLRQLSPWMTLIYRHFPTKQSIKTRNGASQIQLKEEKSLRFFVDIAYEDASRRNPANVVWSKFIFCRALIYKALVLHLYWKRIMVAERCLWCSGNPGERRELC</sequence>
<proteinExistence type="predicted"/>
<evidence type="ECO:0000313" key="2">
    <source>
        <dbReference type="Proteomes" id="UP000663671"/>
    </source>
</evidence>
<accession>A0A8A1M074</accession>
<dbReference type="EMBL" id="CP069109">
    <property type="protein sequence ID" value="QSS58193.1"/>
    <property type="molecule type" value="Genomic_DNA"/>
</dbReference>
<protein>
    <submittedName>
        <fullName evidence="1">Uncharacterized protein</fullName>
    </submittedName>
</protein>
<reference evidence="1" key="1">
    <citation type="submission" date="2021-01" db="EMBL/GenBank/DDBJ databases">
        <title>Chromosome-level genome assembly of a human fungal pathogen reveals clustering of transcriptionally co-regulated genes.</title>
        <authorList>
            <person name="Voorhies M."/>
            <person name="Cohen S."/>
            <person name="Shea T.P."/>
            <person name="Petrus S."/>
            <person name="Munoz J.F."/>
            <person name="Poplawski S."/>
            <person name="Goldman W.E."/>
            <person name="Michael T."/>
            <person name="Cuomo C.A."/>
            <person name="Sil A."/>
            <person name="Beyhan S."/>
        </authorList>
    </citation>
    <scope>NUCLEOTIDE SEQUENCE</scope>
    <source>
        <strain evidence="1">WU24</strain>
    </source>
</reference>
<dbReference type="AlphaFoldDB" id="A0A8A1M074"/>
<dbReference type="Proteomes" id="UP000663671">
    <property type="component" value="Chromosome 2"/>
</dbReference>